<name>A0A818W675_9BILA</name>
<dbReference type="InterPro" id="IPR052270">
    <property type="entry name" value="CACF_protein"/>
</dbReference>
<accession>A0A818W675</accession>
<proteinExistence type="predicted"/>
<reference evidence="3" key="1">
    <citation type="submission" date="2021-02" db="EMBL/GenBank/DDBJ databases">
        <authorList>
            <person name="Nowell W R."/>
        </authorList>
    </citation>
    <scope>NUCLEOTIDE SEQUENCE</scope>
</reference>
<feature type="region of interest" description="Disordered" evidence="2">
    <location>
        <begin position="474"/>
        <end position="533"/>
    </location>
</feature>
<evidence type="ECO:0000313" key="4">
    <source>
        <dbReference type="Proteomes" id="UP000663842"/>
    </source>
</evidence>
<feature type="compositionally biased region" description="Low complexity" evidence="2">
    <location>
        <begin position="477"/>
        <end position="493"/>
    </location>
</feature>
<dbReference type="PANTHER" id="PTHR22028">
    <property type="entry name" value="SFI1 SPINDLE BODY DOMAIN-CONTAINING PROTEIN-RELATED"/>
    <property type="match status" value="1"/>
</dbReference>
<comment type="caution">
    <text evidence="3">The sequence shown here is derived from an EMBL/GenBank/DDBJ whole genome shotgun (WGS) entry which is preliminary data.</text>
</comment>
<dbReference type="AlphaFoldDB" id="A0A818W675"/>
<dbReference type="PANTHER" id="PTHR22028:SF5">
    <property type="entry name" value="COILED-COIL DOMAIN-CONTAINING PROTEIN 191"/>
    <property type="match status" value="1"/>
</dbReference>
<feature type="coiled-coil region" evidence="1">
    <location>
        <begin position="748"/>
        <end position="787"/>
    </location>
</feature>
<feature type="compositionally biased region" description="Low complexity" evidence="2">
    <location>
        <begin position="505"/>
        <end position="517"/>
    </location>
</feature>
<dbReference type="EMBL" id="CAJOBF010000007">
    <property type="protein sequence ID" value="CAF3721229.1"/>
    <property type="molecule type" value="Genomic_DNA"/>
</dbReference>
<evidence type="ECO:0000256" key="1">
    <source>
        <dbReference type="SAM" id="Coils"/>
    </source>
</evidence>
<evidence type="ECO:0000313" key="3">
    <source>
        <dbReference type="EMBL" id="CAF3721229.1"/>
    </source>
</evidence>
<feature type="region of interest" description="Disordered" evidence="2">
    <location>
        <begin position="220"/>
        <end position="239"/>
    </location>
</feature>
<feature type="coiled-coil region" evidence="1">
    <location>
        <begin position="618"/>
        <end position="681"/>
    </location>
</feature>
<feature type="coiled-coil region" evidence="1">
    <location>
        <begin position="290"/>
        <end position="331"/>
    </location>
</feature>
<sequence>MTISAKRLSHVRKHLSSKIMNDAAPSNKSLYRWEKRASALDHPPKATKHDDIKSWLRQVENASSNAVESVFPRSSSRQTGKVLANQAAVYAKTTDTTYTEARAILDEWMTDKLRLDAGLNDSYDEEIVQSNVRSVKQACNLSFDDDDQLEFLQEPKDLFTFQDPSVYYETHDETDLVKDILHDLRSKDLLTRQQLVAMENSKPTTVDIQTKIEERHRQVKENHEKMQKERDVKRKQIQAKKEAEAQARLLVLKEERERALKAKHEEELIERHVVEIRKEMHEKRIQDDEQRKHQREYDHAKIERTKAEQERARKEEELQKLKQIALKEQNDFHEKRVHTLVDDFIRMKALTVLQKHFSAWLNVVLERRLQMGRAGALSDWKLLFQSFHWWRSVVRTKKLEEENEIHMTQMKVFSRKMQQASVHYERTILRKSMIVWQIYIRNERIAKNLKHEQELTKKKIDSFLDAASTGKLWGNEQQTSQTTPTTNSAVTTTRQQSQQIKARKVSVTTRTSSLSSRPHSAVTFGDKSSLPTRTQSDIKLDDFFQVKSSGNEEEEEEEPLRATSAGVPLVADTRRMHLDFDALSSSDEDLTKKKTREKRIRHEMAEHKATSRIMHTFENRYNTQMKMLKEQNRLLKDQQLMIEELKYKQEQQVLHNQISNLEVLKAQQNELEEKQRKQLVNDRRHATALIQAHNRGEIQKQLNTSRLDLTLTDRPTTRNDMILLNMEERARRRNALKTERESKRRAIEDEKLAKVQQMMEEKARQEEEEKRLKIEEAREKRRVEKERELEKKQFEERLIVLNEKADIHCRLFRMRYYGLSPLKKLMLIRHQQMQTAAEHHNYIVVQRTFNVWYETLRQDIEIKTNRAIGFYKSLLYRRYFTSWQRYKHQSEIAEERAERHYVNHLIRNMFKAWKDYTQTEVIRLWRLEDLAKEHDVKRIFKNTFIIWRQYPMERRKERDREKRLAEMRLKVKDLLPDFRGTESSSSNGIKGSDNKT</sequence>
<keyword evidence="1" id="KW-0175">Coiled coil</keyword>
<protein>
    <submittedName>
        <fullName evidence="3">Uncharacterized protein</fullName>
    </submittedName>
</protein>
<evidence type="ECO:0000256" key="2">
    <source>
        <dbReference type="SAM" id="MobiDB-lite"/>
    </source>
</evidence>
<feature type="region of interest" description="Disordered" evidence="2">
    <location>
        <begin position="977"/>
        <end position="996"/>
    </location>
</feature>
<gene>
    <name evidence="3" type="ORF">UXM345_LOCUS215</name>
</gene>
<organism evidence="3 4">
    <name type="scientific">Rotaria magnacalcarata</name>
    <dbReference type="NCBI Taxonomy" id="392030"/>
    <lineage>
        <taxon>Eukaryota</taxon>
        <taxon>Metazoa</taxon>
        <taxon>Spiralia</taxon>
        <taxon>Gnathifera</taxon>
        <taxon>Rotifera</taxon>
        <taxon>Eurotatoria</taxon>
        <taxon>Bdelloidea</taxon>
        <taxon>Philodinida</taxon>
        <taxon>Philodinidae</taxon>
        <taxon>Rotaria</taxon>
    </lineage>
</organism>
<dbReference type="Proteomes" id="UP000663842">
    <property type="component" value="Unassembled WGS sequence"/>
</dbReference>